<comment type="caution">
    <text evidence="2">The sequence shown here is derived from an EMBL/GenBank/DDBJ whole genome shotgun (WGS) entry which is preliminary data.</text>
</comment>
<dbReference type="PANTHER" id="PTHR33232">
    <property type="entry name" value="PROTEIN SIEVE ELEMENT OCCLUSION B-LIKE"/>
    <property type="match status" value="1"/>
</dbReference>
<dbReference type="Proteomes" id="UP001187192">
    <property type="component" value="Unassembled WGS sequence"/>
</dbReference>
<evidence type="ECO:0000313" key="2">
    <source>
        <dbReference type="EMBL" id="GMN72494.1"/>
    </source>
</evidence>
<dbReference type="GO" id="GO:0010088">
    <property type="term" value="P:phloem development"/>
    <property type="evidence" value="ECO:0007669"/>
    <property type="project" value="InterPro"/>
</dbReference>
<dbReference type="EMBL" id="BTGU01015534">
    <property type="protein sequence ID" value="GMN72494.1"/>
    <property type="molecule type" value="Genomic_DNA"/>
</dbReference>
<evidence type="ECO:0000313" key="3">
    <source>
        <dbReference type="Proteomes" id="UP001187192"/>
    </source>
</evidence>
<keyword evidence="3" id="KW-1185">Reference proteome</keyword>
<dbReference type="InterPro" id="IPR039299">
    <property type="entry name" value="SEOA"/>
</dbReference>
<dbReference type="PANTHER" id="PTHR33232:SF18">
    <property type="entry name" value="PROTEIN SIEVE ELEMENT OCCLUSION B-LIKE"/>
    <property type="match status" value="1"/>
</dbReference>
<reference evidence="2" key="1">
    <citation type="submission" date="2023-07" db="EMBL/GenBank/DDBJ databases">
        <title>draft genome sequence of fig (Ficus carica).</title>
        <authorList>
            <person name="Takahashi T."/>
            <person name="Nishimura K."/>
        </authorList>
    </citation>
    <scope>NUCLEOTIDE SEQUENCE</scope>
</reference>
<sequence>MEFGDFFLLAKLHQSADQQLAKSLGTLKRVHVVLTPKRRRGILDLNYLVQSTLKLAGTVCEWEKLSCYDPKGVPALSTAVVAYWIITTVVTCATKVTAFTSAGDKAFDVSAYTSKVNCICSTLEEQLKTYRIKKG</sequence>
<feature type="domain" description="Sieve element occlusion N-terminal" evidence="1">
    <location>
        <begin position="1"/>
        <end position="129"/>
    </location>
</feature>
<protein>
    <recommendedName>
        <fullName evidence="1">Sieve element occlusion N-terminal domain-containing protein</fullName>
    </recommendedName>
</protein>
<dbReference type="Pfam" id="PF14576">
    <property type="entry name" value="SEO_N"/>
    <property type="match status" value="1"/>
</dbReference>
<dbReference type="AlphaFoldDB" id="A0AA88ELQ4"/>
<dbReference type="InterPro" id="IPR027942">
    <property type="entry name" value="SEO_N"/>
</dbReference>
<proteinExistence type="predicted"/>
<gene>
    <name evidence="2" type="ORF">TIFTF001_054737</name>
</gene>
<organism evidence="2 3">
    <name type="scientific">Ficus carica</name>
    <name type="common">Common fig</name>
    <dbReference type="NCBI Taxonomy" id="3494"/>
    <lineage>
        <taxon>Eukaryota</taxon>
        <taxon>Viridiplantae</taxon>
        <taxon>Streptophyta</taxon>
        <taxon>Embryophyta</taxon>
        <taxon>Tracheophyta</taxon>
        <taxon>Spermatophyta</taxon>
        <taxon>Magnoliopsida</taxon>
        <taxon>eudicotyledons</taxon>
        <taxon>Gunneridae</taxon>
        <taxon>Pentapetalae</taxon>
        <taxon>rosids</taxon>
        <taxon>fabids</taxon>
        <taxon>Rosales</taxon>
        <taxon>Moraceae</taxon>
        <taxon>Ficeae</taxon>
        <taxon>Ficus</taxon>
    </lineage>
</organism>
<evidence type="ECO:0000259" key="1">
    <source>
        <dbReference type="Pfam" id="PF14576"/>
    </source>
</evidence>
<accession>A0AA88ELQ4</accession>
<name>A0AA88ELQ4_FICCA</name>